<dbReference type="Gene3D" id="3.20.20.80">
    <property type="entry name" value="Glycosidases"/>
    <property type="match status" value="1"/>
</dbReference>
<dbReference type="Proteomes" id="UP000001861">
    <property type="component" value="Unassembled WGS sequence"/>
</dbReference>
<dbReference type="eggNOG" id="ENOG502QW09">
    <property type="taxonomic scope" value="Eukaryota"/>
</dbReference>
<proteinExistence type="predicted"/>
<dbReference type="AlphaFoldDB" id="A8NT93"/>
<organism evidence="3 4">
    <name type="scientific">Coprinopsis cinerea (strain Okayama-7 / 130 / ATCC MYA-4618 / FGSC 9003)</name>
    <name type="common">Inky cap fungus</name>
    <name type="synonym">Hormographiella aspergillata</name>
    <dbReference type="NCBI Taxonomy" id="240176"/>
    <lineage>
        <taxon>Eukaryota</taxon>
        <taxon>Fungi</taxon>
        <taxon>Dikarya</taxon>
        <taxon>Basidiomycota</taxon>
        <taxon>Agaricomycotina</taxon>
        <taxon>Agaricomycetes</taxon>
        <taxon>Agaricomycetidae</taxon>
        <taxon>Agaricales</taxon>
        <taxon>Agaricineae</taxon>
        <taxon>Psathyrellaceae</taxon>
        <taxon>Coprinopsis</taxon>
    </lineage>
</organism>
<keyword evidence="1" id="KW-0732">Signal</keyword>
<dbReference type="InParanoid" id="A8NT93"/>
<name>A8NT93_COPC7</name>
<gene>
    <name evidence="3" type="ORF">CC1G_06262</name>
</gene>
<protein>
    <recommendedName>
        <fullName evidence="2">Beta-glucuronidase C-terminal domain-containing protein</fullName>
    </recommendedName>
</protein>
<dbReference type="OrthoDB" id="2796951at2759"/>
<dbReference type="OMA" id="RWVDWAG"/>
<dbReference type="EMBL" id="AACS02000004">
    <property type="protein sequence ID" value="EAU85549.2"/>
    <property type="molecule type" value="Genomic_DNA"/>
</dbReference>
<evidence type="ECO:0000313" key="4">
    <source>
        <dbReference type="Proteomes" id="UP000001861"/>
    </source>
</evidence>
<dbReference type="HOGENOM" id="CLU_022148_2_0_1"/>
<dbReference type="Pfam" id="PF16862">
    <property type="entry name" value="Glyco_hydro_79C"/>
    <property type="match status" value="1"/>
</dbReference>
<dbReference type="PANTHER" id="PTHR36183">
    <property type="entry name" value="BETA-GLUCURONIDASE"/>
    <property type="match status" value="1"/>
</dbReference>
<evidence type="ECO:0000256" key="1">
    <source>
        <dbReference type="SAM" id="SignalP"/>
    </source>
</evidence>
<dbReference type="InterPro" id="IPR052974">
    <property type="entry name" value="GH79_Enzymes"/>
</dbReference>
<dbReference type="PANTHER" id="PTHR36183:SF2">
    <property type="entry name" value="BETA-GLUCURONIDASE C-TERMINAL DOMAIN-CONTAINING PROTEIN"/>
    <property type="match status" value="1"/>
</dbReference>
<keyword evidence="4" id="KW-1185">Reference proteome</keyword>
<sequence length="533" mass="58207">MAVHRSVWYQLLGCVLLQLHHVSSLDIGIPITAPSKAAPILRDHVSYSLEQDRWLDWSGTTSKNDFFHNTMENIRDLTGLPPRIRIGANSEDRTHFNPNIEFAQLVFPAPTYVIPYPEATTIVVGDGYYAATRFLPRDTQVTWGLNLGSNNLTAAFLMAQSISKAFKSPVISDANIKLEAIEIGNEPDLYGNNGHRAPGYSTSQYIQEWTTFASKVTDVLGISPTSYTKFLGGSMVVSSGTTSGWGPQALFAQGLLRSHAGSLISTISQHRYSGSFCTGSPVLLQDLMTKTTIRGNISVYAADIAATRALGLDYVLGETNSFACHGAPGVSNVAGAALWSLDYLLYAAQAGISRIFFHQGIGFKYNFVQPVTLYRDPVDSQPLATPRSPHVQPQYYATIIAAEATGRSGNTRLFDLPVNDPRISAYAFYEGNAVTKAIFIDSTGYYKHASAPGTRRRTRIHPFFHTGSNAPTRMVIKRLHIPFSDDTSGLSWGGITYETSNGRPRGNLTVETVDVSAGFDIHATEVVMASFLR</sequence>
<evidence type="ECO:0000313" key="3">
    <source>
        <dbReference type="EMBL" id="EAU85549.2"/>
    </source>
</evidence>
<dbReference type="InterPro" id="IPR031728">
    <property type="entry name" value="GlcAase_C"/>
</dbReference>
<dbReference type="SUPFAM" id="SSF51445">
    <property type="entry name" value="(Trans)glycosidases"/>
    <property type="match status" value="1"/>
</dbReference>
<dbReference type="VEuPathDB" id="FungiDB:CC1G_06262"/>
<feature type="signal peptide" evidence="1">
    <location>
        <begin position="1"/>
        <end position="24"/>
    </location>
</feature>
<feature type="domain" description="Beta-glucuronidase C-terminal" evidence="2">
    <location>
        <begin position="425"/>
        <end position="528"/>
    </location>
</feature>
<dbReference type="RefSeq" id="XP_001836177.2">
    <property type="nucleotide sequence ID" value="XM_001836125.2"/>
</dbReference>
<reference evidence="3 4" key="1">
    <citation type="journal article" date="2010" name="Proc. Natl. Acad. Sci. U.S.A.">
        <title>Insights into evolution of multicellular fungi from the assembled chromosomes of the mushroom Coprinopsis cinerea (Coprinus cinereus).</title>
        <authorList>
            <person name="Stajich J.E."/>
            <person name="Wilke S.K."/>
            <person name="Ahren D."/>
            <person name="Au C.H."/>
            <person name="Birren B.W."/>
            <person name="Borodovsky M."/>
            <person name="Burns C."/>
            <person name="Canback B."/>
            <person name="Casselton L.A."/>
            <person name="Cheng C.K."/>
            <person name="Deng J."/>
            <person name="Dietrich F.S."/>
            <person name="Fargo D.C."/>
            <person name="Farman M.L."/>
            <person name="Gathman A.C."/>
            <person name="Goldberg J."/>
            <person name="Guigo R."/>
            <person name="Hoegger P.J."/>
            <person name="Hooker J.B."/>
            <person name="Huggins A."/>
            <person name="James T.Y."/>
            <person name="Kamada T."/>
            <person name="Kilaru S."/>
            <person name="Kodira C."/>
            <person name="Kues U."/>
            <person name="Kupfer D."/>
            <person name="Kwan H.S."/>
            <person name="Lomsadze A."/>
            <person name="Li W."/>
            <person name="Lilly W.W."/>
            <person name="Ma L.J."/>
            <person name="Mackey A.J."/>
            <person name="Manning G."/>
            <person name="Martin F."/>
            <person name="Muraguchi H."/>
            <person name="Natvig D.O."/>
            <person name="Palmerini H."/>
            <person name="Ramesh M.A."/>
            <person name="Rehmeyer C.J."/>
            <person name="Roe B.A."/>
            <person name="Shenoy N."/>
            <person name="Stanke M."/>
            <person name="Ter-Hovhannisyan V."/>
            <person name="Tunlid A."/>
            <person name="Velagapudi R."/>
            <person name="Vision T.J."/>
            <person name="Zeng Q."/>
            <person name="Zolan M.E."/>
            <person name="Pukkila P.J."/>
        </authorList>
    </citation>
    <scope>NUCLEOTIDE SEQUENCE [LARGE SCALE GENOMIC DNA]</scope>
    <source>
        <strain evidence="4">Okayama-7 / 130 / ATCC MYA-4618 / FGSC 9003</strain>
    </source>
</reference>
<feature type="chain" id="PRO_5002724807" description="Beta-glucuronidase C-terminal domain-containing protein" evidence="1">
    <location>
        <begin position="25"/>
        <end position="533"/>
    </location>
</feature>
<dbReference type="GeneID" id="6012717"/>
<dbReference type="InterPro" id="IPR017853">
    <property type="entry name" value="GH"/>
</dbReference>
<comment type="caution">
    <text evidence="3">The sequence shown here is derived from an EMBL/GenBank/DDBJ whole genome shotgun (WGS) entry which is preliminary data.</text>
</comment>
<evidence type="ECO:0000259" key="2">
    <source>
        <dbReference type="Pfam" id="PF16862"/>
    </source>
</evidence>
<dbReference type="KEGG" id="cci:CC1G_06262"/>
<accession>A8NT93</accession>